<dbReference type="RefSeq" id="XP_064667169.1">
    <property type="nucleotide sequence ID" value="XM_064812058.1"/>
</dbReference>
<accession>A0AAN6QG82</accession>
<comment type="caution">
    <text evidence="1">The sequence shown here is derived from an EMBL/GenBank/DDBJ whole genome shotgun (WGS) entry which is preliminary data.</text>
</comment>
<dbReference type="PANTHER" id="PTHR10026">
    <property type="entry name" value="CYCLIN"/>
    <property type="match status" value="1"/>
</dbReference>
<protein>
    <recommendedName>
        <fullName evidence="3">Cyclin-L2</fullName>
    </recommendedName>
</protein>
<dbReference type="AlphaFoldDB" id="A0AAN6QG82"/>
<dbReference type="FunFam" id="1.10.472.10:FF:000086">
    <property type="entry name" value="Cyclin domain protein"/>
    <property type="match status" value="1"/>
</dbReference>
<dbReference type="GO" id="GO:0016538">
    <property type="term" value="F:cyclin-dependent protein serine/threonine kinase regulator activity"/>
    <property type="evidence" value="ECO:0007669"/>
    <property type="project" value="InterPro"/>
</dbReference>
<sequence>MSHMTNPLATPEQLFQRRSFGALPLELQDAIFFAAQCLTQAAGILLQLPQSITAQANVLLARYWLVEPLMAHEFSDVSAAAMYLTAKLSASPRSPRDVCNVYAYLVSPASTFFHPLHQPLAAAAAENNPPKYCLSESQYQSFHARLLAIEARVFYALSFNTHVALPHPLAVTYLQALDFLNMPKETIAKRALAYLNAAVLSPQMLYCTSQPNALAVAAIYNAARDVGAKMPECEWWEVFDVDREELGFLVVGMRSIEGWGRKIRGEEEPIKGWKGKGMLTRRMVQEELRRRGIEEVGEEGDDVEADMARRLDERMAELEGGS</sequence>
<name>A0AAN6QG82_9PEZI</name>
<proteinExistence type="predicted"/>
<evidence type="ECO:0008006" key="3">
    <source>
        <dbReference type="Google" id="ProtNLM"/>
    </source>
</evidence>
<evidence type="ECO:0000313" key="1">
    <source>
        <dbReference type="EMBL" id="KAK4109599.1"/>
    </source>
</evidence>
<dbReference type="InterPro" id="IPR043198">
    <property type="entry name" value="Cyclin/Ssn8"/>
</dbReference>
<dbReference type="EMBL" id="MU853355">
    <property type="protein sequence ID" value="KAK4109599.1"/>
    <property type="molecule type" value="Genomic_DNA"/>
</dbReference>
<dbReference type="SUPFAM" id="SSF47954">
    <property type="entry name" value="Cyclin-like"/>
    <property type="match status" value="2"/>
</dbReference>
<evidence type="ECO:0000313" key="2">
    <source>
        <dbReference type="Proteomes" id="UP001302812"/>
    </source>
</evidence>
<keyword evidence="2" id="KW-1185">Reference proteome</keyword>
<gene>
    <name evidence="1" type="ORF">N656DRAFT_715603</name>
</gene>
<organism evidence="1 2">
    <name type="scientific">Canariomyces notabilis</name>
    <dbReference type="NCBI Taxonomy" id="2074819"/>
    <lineage>
        <taxon>Eukaryota</taxon>
        <taxon>Fungi</taxon>
        <taxon>Dikarya</taxon>
        <taxon>Ascomycota</taxon>
        <taxon>Pezizomycotina</taxon>
        <taxon>Sordariomycetes</taxon>
        <taxon>Sordariomycetidae</taxon>
        <taxon>Sordariales</taxon>
        <taxon>Chaetomiaceae</taxon>
        <taxon>Canariomyces</taxon>
    </lineage>
</organism>
<dbReference type="InterPro" id="IPR036915">
    <property type="entry name" value="Cyclin-like_sf"/>
</dbReference>
<reference evidence="1" key="1">
    <citation type="journal article" date="2023" name="Mol. Phylogenet. Evol.">
        <title>Genome-scale phylogeny and comparative genomics of the fungal order Sordariales.</title>
        <authorList>
            <person name="Hensen N."/>
            <person name="Bonometti L."/>
            <person name="Westerberg I."/>
            <person name="Brannstrom I.O."/>
            <person name="Guillou S."/>
            <person name="Cros-Aarteil S."/>
            <person name="Calhoun S."/>
            <person name="Haridas S."/>
            <person name="Kuo A."/>
            <person name="Mondo S."/>
            <person name="Pangilinan J."/>
            <person name="Riley R."/>
            <person name="LaButti K."/>
            <person name="Andreopoulos B."/>
            <person name="Lipzen A."/>
            <person name="Chen C."/>
            <person name="Yan M."/>
            <person name="Daum C."/>
            <person name="Ng V."/>
            <person name="Clum A."/>
            <person name="Steindorff A."/>
            <person name="Ohm R.A."/>
            <person name="Martin F."/>
            <person name="Silar P."/>
            <person name="Natvig D.O."/>
            <person name="Lalanne C."/>
            <person name="Gautier V."/>
            <person name="Ament-Velasquez S.L."/>
            <person name="Kruys A."/>
            <person name="Hutchinson M.I."/>
            <person name="Powell A.J."/>
            <person name="Barry K."/>
            <person name="Miller A.N."/>
            <person name="Grigoriev I.V."/>
            <person name="Debuchy R."/>
            <person name="Gladieux P."/>
            <person name="Hiltunen Thoren M."/>
            <person name="Johannesson H."/>
        </authorList>
    </citation>
    <scope>NUCLEOTIDE SEQUENCE</scope>
    <source>
        <strain evidence="1">CBS 508.74</strain>
    </source>
</reference>
<dbReference type="Proteomes" id="UP001302812">
    <property type="component" value="Unassembled WGS sequence"/>
</dbReference>
<dbReference type="GeneID" id="89936183"/>
<reference evidence="1" key="2">
    <citation type="submission" date="2023-05" db="EMBL/GenBank/DDBJ databases">
        <authorList>
            <consortium name="Lawrence Berkeley National Laboratory"/>
            <person name="Steindorff A."/>
            <person name="Hensen N."/>
            <person name="Bonometti L."/>
            <person name="Westerberg I."/>
            <person name="Brannstrom I.O."/>
            <person name="Guillou S."/>
            <person name="Cros-Aarteil S."/>
            <person name="Calhoun S."/>
            <person name="Haridas S."/>
            <person name="Kuo A."/>
            <person name="Mondo S."/>
            <person name="Pangilinan J."/>
            <person name="Riley R."/>
            <person name="Labutti K."/>
            <person name="Andreopoulos B."/>
            <person name="Lipzen A."/>
            <person name="Chen C."/>
            <person name="Yanf M."/>
            <person name="Daum C."/>
            <person name="Ng V."/>
            <person name="Clum A."/>
            <person name="Ohm R."/>
            <person name="Martin F."/>
            <person name="Silar P."/>
            <person name="Natvig D."/>
            <person name="Lalanne C."/>
            <person name="Gautier V."/>
            <person name="Ament-Velasquez S.L."/>
            <person name="Kruys A."/>
            <person name="Hutchinson M.I."/>
            <person name="Powell A.J."/>
            <person name="Barry K."/>
            <person name="Miller A.N."/>
            <person name="Grigoriev I.V."/>
            <person name="Debuchy R."/>
            <person name="Gladieux P."/>
            <person name="Thoren M.H."/>
            <person name="Johannesson H."/>
        </authorList>
    </citation>
    <scope>NUCLEOTIDE SEQUENCE</scope>
    <source>
        <strain evidence="1">CBS 508.74</strain>
    </source>
</reference>
<dbReference type="GO" id="GO:0006357">
    <property type="term" value="P:regulation of transcription by RNA polymerase II"/>
    <property type="evidence" value="ECO:0007669"/>
    <property type="project" value="InterPro"/>
</dbReference>
<dbReference type="Gene3D" id="1.10.472.10">
    <property type="entry name" value="Cyclin-like"/>
    <property type="match status" value="2"/>
</dbReference>